<accession>A0A3S2MNU6</accession>
<reference evidence="3 4" key="1">
    <citation type="submission" date="2018-11" db="EMBL/GenBank/DDBJ databases">
        <authorList>
            <person name="Lopez-Roques C."/>
            <person name="Donnadieu C."/>
            <person name="Bouchez O."/>
            <person name="Klopp C."/>
            <person name="Cabau C."/>
            <person name="Zahm M."/>
        </authorList>
    </citation>
    <scope>NUCLEOTIDE SEQUENCE [LARGE SCALE GENOMIC DNA]</scope>
    <source>
        <strain evidence="3">RS831</strain>
        <tissue evidence="3">Whole body</tissue>
    </source>
</reference>
<keyword evidence="4" id="KW-1185">Reference proteome</keyword>
<feature type="compositionally biased region" description="Basic and acidic residues" evidence="1">
    <location>
        <begin position="310"/>
        <end position="325"/>
    </location>
</feature>
<protein>
    <submittedName>
        <fullName evidence="3">Uncharacterized protein</fullName>
    </submittedName>
</protein>
<dbReference type="AlphaFoldDB" id="A0A3S2MNU6"/>
<feature type="transmembrane region" description="Helical" evidence="2">
    <location>
        <begin position="35"/>
        <end position="57"/>
    </location>
</feature>
<dbReference type="OrthoDB" id="8963459at2759"/>
<evidence type="ECO:0000256" key="1">
    <source>
        <dbReference type="SAM" id="MobiDB-lite"/>
    </source>
</evidence>
<feature type="region of interest" description="Disordered" evidence="1">
    <location>
        <begin position="278"/>
        <end position="370"/>
    </location>
</feature>
<dbReference type="OMA" id="RTYCETS"/>
<dbReference type="EMBL" id="CM012443">
    <property type="protein sequence ID" value="RVE70879.1"/>
    <property type="molecule type" value="Genomic_DNA"/>
</dbReference>
<gene>
    <name evidence="3" type="ORF">OJAV_G00068280</name>
</gene>
<dbReference type="Gene3D" id="6.10.140.920">
    <property type="match status" value="1"/>
</dbReference>
<dbReference type="SUPFAM" id="SSF57997">
    <property type="entry name" value="Tropomyosin"/>
    <property type="match status" value="1"/>
</dbReference>
<proteinExistence type="predicted"/>
<reference evidence="3 4" key="2">
    <citation type="submission" date="2019-01" db="EMBL/GenBank/DDBJ databases">
        <title>A chromosome length genome reference of the Java medaka (oryzias javanicus).</title>
        <authorList>
            <person name="Herpin A."/>
            <person name="Takehana Y."/>
            <person name="Naruse K."/>
            <person name="Ansai S."/>
            <person name="Kawaguchi M."/>
        </authorList>
    </citation>
    <scope>NUCLEOTIDE SEQUENCE [LARGE SCALE GENOMIC DNA]</scope>
    <source>
        <strain evidence="3">RS831</strain>
        <tissue evidence="3">Whole body</tissue>
    </source>
</reference>
<keyword evidence="2" id="KW-1133">Transmembrane helix</keyword>
<dbReference type="Proteomes" id="UP000283210">
    <property type="component" value="Chromosome 7"/>
</dbReference>
<feature type="compositionally biased region" description="Basic residues" evidence="1">
    <location>
        <begin position="326"/>
        <end position="357"/>
    </location>
</feature>
<evidence type="ECO:0000313" key="3">
    <source>
        <dbReference type="EMBL" id="RVE70879.1"/>
    </source>
</evidence>
<evidence type="ECO:0000256" key="2">
    <source>
        <dbReference type="SAM" id="Phobius"/>
    </source>
</evidence>
<organism evidence="3 4">
    <name type="scientific">Oryzias javanicus</name>
    <name type="common">Javanese ricefish</name>
    <name type="synonym">Aplocheilus javanicus</name>
    <dbReference type="NCBI Taxonomy" id="123683"/>
    <lineage>
        <taxon>Eukaryota</taxon>
        <taxon>Metazoa</taxon>
        <taxon>Chordata</taxon>
        <taxon>Craniata</taxon>
        <taxon>Vertebrata</taxon>
        <taxon>Euteleostomi</taxon>
        <taxon>Actinopterygii</taxon>
        <taxon>Neopterygii</taxon>
        <taxon>Teleostei</taxon>
        <taxon>Neoteleostei</taxon>
        <taxon>Acanthomorphata</taxon>
        <taxon>Ovalentaria</taxon>
        <taxon>Atherinomorphae</taxon>
        <taxon>Beloniformes</taxon>
        <taxon>Adrianichthyidae</taxon>
        <taxon>Oryziinae</taxon>
        <taxon>Oryzias</taxon>
    </lineage>
</organism>
<feature type="compositionally biased region" description="Acidic residues" evidence="1">
    <location>
        <begin position="283"/>
        <end position="309"/>
    </location>
</feature>
<name>A0A3S2MNU6_ORYJA</name>
<keyword evidence="2" id="KW-0812">Transmembrane</keyword>
<evidence type="ECO:0000313" key="4">
    <source>
        <dbReference type="Proteomes" id="UP000283210"/>
    </source>
</evidence>
<sequence>MTAKHRKGKNSPKPEDNFFKNDVVETEVHSGGHNYTLLLVLVLGSVIAVFMGVWFFFQQHQTLTHLSDSLTGIQMRISKLQSSHEEMRLSNSKLQNSESVETRLKVLEDSYASAQKQVGMAMATAEQLKMSDLPAQVLSLHTEMKARLMEMQQATVSLEQMSQLQSTLSGKSEEFEGVRVQVDGLATVSGELSRKVEALTDSLGELESKLEEKAGQIDMLSSSLDAQATEVLGLKSQLDTYQAQLDASMLEVTTASGPTEKEPQFSEEELLETLVEGAPASETQEEDGSAAAGEGEEDAASTEEEEDAGELEKMQKQRGLREMQRNRKWRVKCNQKRMQQKLKRKGRKRKMSSKKRKQDPLSKQLKTKRK</sequence>
<keyword evidence="2" id="KW-0472">Membrane</keyword>